<dbReference type="InterPro" id="IPR015496">
    <property type="entry name" value="Ubiquilin"/>
</dbReference>
<dbReference type="InterPro" id="IPR009060">
    <property type="entry name" value="UBA-like_sf"/>
</dbReference>
<proteinExistence type="predicted"/>
<dbReference type="GeneTree" id="ENSGT00940000163345"/>
<feature type="region of interest" description="Disordered" evidence="1">
    <location>
        <begin position="107"/>
        <end position="139"/>
    </location>
</feature>
<dbReference type="AlphaFoldDB" id="A0A8C2VY92"/>
<dbReference type="SUPFAM" id="SSF54236">
    <property type="entry name" value="Ubiquitin-like"/>
    <property type="match status" value="1"/>
</dbReference>
<evidence type="ECO:0000313" key="3">
    <source>
        <dbReference type="Ensembl" id="ENSCLAP00000021276.1"/>
    </source>
</evidence>
<reference evidence="3" key="1">
    <citation type="submission" date="2025-08" db="UniProtKB">
        <authorList>
            <consortium name="Ensembl"/>
        </authorList>
    </citation>
    <scope>IDENTIFICATION</scope>
</reference>
<dbReference type="InterPro" id="IPR000626">
    <property type="entry name" value="Ubiquitin-like_dom"/>
</dbReference>
<gene>
    <name evidence="3" type="primary">UBQLNL</name>
</gene>
<feature type="compositionally biased region" description="Basic and acidic residues" evidence="1">
    <location>
        <begin position="117"/>
        <end position="127"/>
    </location>
</feature>
<protein>
    <submittedName>
        <fullName evidence="3">Ubiquilin like</fullName>
    </submittedName>
</protein>
<dbReference type="Gene3D" id="3.10.20.90">
    <property type="entry name" value="Phosphatidylinositol 3-kinase Catalytic Subunit, Chain A, domain 1"/>
    <property type="match status" value="1"/>
</dbReference>
<dbReference type="PANTHER" id="PTHR10677">
    <property type="entry name" value="UBIQUILIN"/>
    <property type="match status" value="1"/>
</dbReference>
<dbReference type="OMA" id="LSAHFKC"/>
<dbReference type="SUPFAM" id="SSF46934">
    <property type="entry name" value="UBA-like"/>
    <property type="match status" value="1"/>
</dbReference>
<organism evidence="3 4">
    <name type="scientific">Chinchilla lanigera</name>
    <name type="common">Long-tailed chinchilla</name>
    <name type="synonym">Chinchilla villidera</name>
    <dbReference type="NCBI Taxonomy" id="34839"/>
    <lineage>
        <taxon>Eukaryota</taxon>
        <taxon>Metazoa</taxon>
        <taxon>Chordata</taxon>
        <taxon>Craniata</taxon>
        <taxon>Vertebrata</taxon>
        <taxon>Euteleostomi</taxon>
        <taxon>Mammalia</taxon>
        <taxon>Eutheria</taxon>
        <taxon>Euarchontoglires</taxon>
        <taxon>Glires</taxon>
        <taxon>Rodentia</taxon>
        <taxon>Hystricomorpha</taxon>
        <taxon>Chinchillidae</taxon>
        <taxon>Chinchilla</taxon>
    </lineage>
</organism>
<evidence type="ECO:0000259" key="2">
    <source>
        <dbReference type="PROSITE" id="PS50053"/>
    </source>
</evidence>
<evidence type="ECO:0000256" key="1">
    <source>
        <dbReference type="SAM" id="MobiDB-lite"/>
    </source>
</evidence>
<dbReference type="PANTHER" id="PTHR10677:SF9">
    <property type="entry name" value="UBIQUILIN-LIKE PROTEIN"/>
    <property type="match status" value="1"/>
</dbReference>
<feature type="region of interest" description="Disordered" evidence="1">
    <location>
        <begin position="1"/>
        <end position="20"/>
    </location>
</feature>
<dbReference type="PROSITE" id="PS50053">
    <property type="entry name" value="UBIQUITIN_2"/>
    <property type="match status" value="1"/>
</dbReference>
<feature type="compositionally biased region" description="Polar residues" evidence="1">
    <location>
        <begin position="382"/>
        <end position="392"/>
    </location>
</feature>
<feature type="region of interest" description="Disordered" evidence="1">
    <location>
        <begin position="382"/>
        <end position="408"/>
    </location>
</feature>
<name>A0A8C2VY92_CHILA</name>
<dbReference type="Gene3D" id="1.10.8.10">
    <property type="entry name" value="DNA helicase RuvA subunit, C-terminal domain"/>
    <property type="match status" value="1"/>
</dbReference>
<dbReference type="FunFam" id="3.10.20.90:FF:000095">
    <property type="entry name" value="Ubiquilin 4"/>
    <property type="match status" value="1"/>
</dbReference>
<dbReference type="SMART" id="SM00213">
    <property type="entry name" value="UBQ"/>
    <property type="match status" value="1"/>
</dbReference>
<feature type="compositionally biased region" description="Polar residues" evidence="1">
    <location>
        <begin position="107"/>
        <end position="116"/>
    </location>
</feature>
<dbReference type="InterPro" id="IPR029071">
    <property type="entry name" value="Ubiquitin-like_domsf"/>
</dbReference>
<dbReference type="GO" id="GO:0006511">
    <property type="term" value="P:ubiquitin-dependent protein catabolic process"/>
    <property type="evidence" value="ECO:0007669"/>
    <property type="project" value="TreeGrafter"/>
</dbReference>
<reference evidence="3" key="2">
    <citation type="submission" date="2025-09" db="UniProtKB">
        <authorList>
            <consortium name="Ensembl"/>
        </authorList>
    </citation>
    <scope>IDENTIFICATION</scope>
</reference>
<dbReference type="Proteomes" id="UP000694398">
    <property type="component" value="Unassembled WGS sequence"/>
</dbReference>
<dbReference type="CDD" id="cd01808">
    <property type="entry name" value="Ubl_PLICs"/>
    <property type="match status" value="1"/>
</dbReference>
<dbReference type="Pfam" id="PF23195">
    <property type="entry name" value="UBQLN1"/>
    <property type="match status" value="1"/>
</dbReference>
<feature type="compositionally biased region" description="Polar residues" evidence="1">
    <location>
        <begin position="128"/>
        <end position="139"/>
    </location>
</feature>
<evidence type="ECO:0000313" key="4">
    <source>
        <dbReference type="Proteomes" id="UP000694398"/>
    </source>
</evidence>
<keyword evidence="4" id="KW-1185">Reference proteome</keyword>
<sequence length="564" mass="62170">MPHVTSGAPRTPQNRRPYFPANGNISSSFIRVIVKTPTKQKDFTVAGDISVRQFKEKLSAHFKCQVDQLVLVFMGRLLKDQDTLSQRGITHGHTIYLVIKSKNGSRSLAHTSQNLPTKDRCHQDRNTEGNSSGVCRPASVSQTPVKSALFVESDAPQVQNQNLGVDSSQHAAQMLGNLRTQQLLSNVEFIQQFISKHLDKQELIQQNPEVAHLLDNSESLWQTLELIRNLAIIQEIVQTQKPAQNLEHLLNLCDLEQSYADFSDQMFYSMQDPLGGNPFTVLLAGQVTRQVQPSPPPPPSFQEQQDQHPHLKATRVICTNSCGLSSVTSTSATPNRLNHTFRANTATISTKGQSCVCATEQPAGIPALPSIEVMQQLQEENEESSISVCSSDQRSEDDPQLSDRQASSQITGGMAQLLMNHPHLAAQITLFMTQLTLDNPKASQAILQIKQGLQLLAPEAPVLLSCFAPYLPDLHWLPGLSCSYPDTPKKAECCYKSGAVLHRLHPQAGNPSQPPQAPEIRFTKQMKFLQTLGFGNYHANLQALIATEGNTNAAICKLKKSQGF</sequence>
<feature type="region of interest" description="Disordered" evidence="1">
    <location>
        <begin position="290"/>
        <end position="310"/>
    </location>
</feature>
<dbReference type="GO" id="GO:0005829">
    <property type="term" value="C:cytosol"/>
    <property type="evidence" value="ECO:0007669"/>
    <property type="project" value="TreeGrafter"/>
</dbReference>
<dbReference type="Pfam" id="PF00240">
    <property type="entry name" value="ubiquitin"/>
    <property type="match status" value="1"/>
</dbReference>
<dbReference type="Ensembl" id="ENSCLAT00000021478.1">
    <property type="protein sequence ID" value="ENSCLAP00000021276.1"/>
    <property type="gene ID" value="ENSCLAG00000014573.1"/>
</dbReference>
<dbReference type="GO" id="GO:0031593">
    <property type="term" value="F:polyubiquitin modification-dependent protein binding"/>
    <property type="evidence" value="ECO:0007669"/>
    <property type="project" value="TreeGrafter"/>
</dbReference>
<accession>A0A8C2VY92</accession>
<feature type="domain" description="Ubiquitin-like" evidence="2">
    <location>
        <begin position="30"/>
        <end position="104"/>
    </location>
</feature>